<dbReference type="GO" id="GO:0051537">
    <property type="term" value="F:2 iron, 2 sulfur cluster binding"/>
    <property type="evidence" value="ECO:0007669"/>
    <property type="project" value="UniProtKB-KW"/>
</dbReference>
<keyword evidence="6" id="KW-0408">Iron</keyword>
<dbReference type="Pfam" id="PF00848">
    <property type="entry name" value="Ring_hydroxyl_A"/>
    <property type="match status" value="1"/>
</dbReference>
<dbReference type="PRINTS" id="PR00090">
    <property type="entry name" value="RNGDIOXGNASE"/>
</dbReference>
<dbReference type="AlphaFoldDB" id="A0AB33D0T9"/>
<dbReference type="PANTHER" id="PTHR43756:SF5">
    <property type="entry name" value="CHOLINE MONOOXYGENASE, CHLOROPLASTIC"/>
    <property type="match status" value="1"/>
</dbReference>
<keyword evidence="7" id="KW-0411">Iron-sulfur</keyword>
<evidence type="ECO:0000256" key="5">
    <source>
        <dbReference type="ARBA" id="ARBA00023002"/>
    </source>
</evidence>
<evidence type="ECO:0000313" key="9">
    <source>
        <dbReference type="EMBL" id="ASR89487.1"/>
    </source>
</evidence>
<keyword evidence="5" id="KW-0560">Oxidoreductase</keyword>
<evidence type="ECO:0000313" key="10">
    <source>
        <dbReference type="Proteomes" id="UP000214561"/>
    </source>
</evidence>
<evidence type="ECO:0000256" key="6">
    <source>
        <dbReference type="ARBA" id="ARBA00023004"/>
    </source>
</evidence>
<dbReference type="Proteomes" id="UP000214561">
    <property type="component" value="Chromosome"/>
</dbReference>
<keyword evidence="4" id="KW-0479">Metal-binding</keyword>
<keyword evidence="9" id="KW-0223">Dioxygenase</keyword>
<dbReference type="Gene3D" id="3.90.380.10">
    <property type="entry name" value="Naphthalene 1,2-dioxygenase Alpha Subunit, Chain A, domain 1"/>
    <property type="match status" value="2"/>
</dbReference>
<name>A0AB33D0T9_ALCFA</name>
<protein>
    <submittedName>
        <fullName evidence="9">Aromatic-ring-hydroxylating dioxygenase subunit alpha</fullName>
    </submittedName>
</protein>
<proteinExistence type="inferred from homology"/>
<dbReference type="KEGG" id="afq:AFA_08545"/>
<dbReference type="InterPro" id="IPR036922">
    <property type="entry name" value="Rieske_2Fe-2S_sf"/>
</dbReference>
<dbReference type="InterPro" id="IPR017941">
    <property type="entry name" value="Rieske_2Fe-2S"/>
</dbReference>
<dbReference type="PROSITE" id="PS51296">
    <property type="entry name" value="RIESKE"/>
    <property type="match status" value="1"/>
</dbReference>
<accession>A0AB33D0T9</accession>
<keyword evidence="3" id="KW-0001">2Fe-2S</keyword>
<gene>
    <name evidence="9" type="ORF">AFA_08545</name>
</gene>
<dbReference type="SUPFAM" id="SSF55961">
    <property type="entry name" value="Bet v1-like"/>
    <property type="match status" value="1"/>
</dbReference>
<dbReference type="CDD" id="cd03469">
    <property type="entry name" value="Rieske_RO_Alpha_N"/>
    <property type="match status" value="1"/>
</dbReference>
<dbReference type="PANTHER" id="PTHR43756">
    <property type="entry name" value="CHOLINE MONOOXYGENASE, CHLOROPLASTIC"/>
    <property type="match status" value="1"/>
</dbReference>
<organism evidence="9 10">
    <name type="scientific">Alcaligenes faecalis</name>
    <dbReference type="NCBI Taxonomy" id="511"/>
    <lineage>
        <taxon>Bacteria</taxon>
        <taxon>Pseudomonadati</taxon>
        <taxon>Pseudomonadota</taxon>
        <taxon>Betaproteobacteria</taxon>
        <taxon>Burkholderiales</taxon>
        <taxon>Alcaligenaceae</taxon>
        <taxon>Alcaligenes</taxon>
    </lineage>
</organism>
<evidence type="ECO:0000256" key="7">
    <source>
        <dbReference type="ARBA" id="ARBA00023014"/>
    </source>
</evidence>
<comment type="similarity">
    <text evidence="2">Belongs to the bacterial ring-hydroxylating dioxygenase alpha subunit family.</text>
</comment>
<comment type="cofactor">
    <cofactor evidence="1">
        <name>Fe cation</name>
        <dbReference type="ChEBI" id="CHEBI:24875"/>
    </cofactor>
</comment>
<evidence type="ECO:0000256" key="1">
    <source>
        <dbReference type="ARBA" id="ARBA00001962"/>
    </source>
</evidence>
<dbReference type="GO" id="GO:0005506">
    <property type="term" value="F:iron ion binding"/>
    <property type="evidence" value="ECO:0007669"/>
    <property type="project" value="InterPro"/>
</dbReference>
<evidence type="ECO:0000256" key="3">
    <source>
        <dbReference type="ARBA" id="ARBA00022714"/>
    </source>
</evidence>
<dbReference type="EMBL" id="CP021641">
    <property type="protein sequence ID" value="ASR89487.1"/>
    <property type="molecule type" value="Genomic_DNA"/>
</dbReference>
<dbReference type="Gene3D" id="2.102.10.10">
    <property type="entry name" value="Rieske [2Fe-2S] iron-sulphur domain"/>
    <property type="match status" value="1"/>
</dbReference>
<evidence type="ECO:0000256" key="4">
    <source>
        <dbReference type="ARBA" id="ARBA00022723"/>
    </source>
</evidence>
<sequence length="394" mass="45100">MRHDAQLQLLDTLLALHRTGRDQPMLDRVVQLPVNIYTDPDILEKETSSVFRHYPMLVGHASRIQEPGSYLLSDWDSFPYVIVRTQEGHLRGFLNICRHRGARLVAGAEPCLKAFVCPFHGWSYDLDGKLKGVTKPYNFPDLDKHAFSLIELPVAERAGLIWIHPTPGATINLDHFLGFVGEDLDHFGLKELVPYRKSQIIKEANWKLLIKTYLEGYHVPYLHRDTLSHAFRKGVIAHHEYGPHIRLAAARTNFQEIVNVQADQRRILDFASVYYSIFPHAFFIMHPDYVSINLFYPEAPNRTIWTHEMLYRPEQFHGEAGMKALEKRFSYTNDVVFDGEDFAIAEGVQRGLVHGGNVMHTLGLEEGLLAIFQQNIENALMAHPSSPFIAKEPD</sequence>
<dbReference type="GO" id="GO:0051213">
    <property type="term" value="F:dioxygenase activity"/>
    <property type="evidence" value="ECO:0007669"/>
    <property type="project" value="UniProtKB-KW"/>
</dbReference>
<feature type="domain" description="Rieske" evidence="8">
    <location>
        <begin position="57"/>
        <end position="163"/>
    </location>
</feature>
<dbReference type="InterPro" id="IPR001663">
    <property type="entry name" value="Rng_hydr_dOase-A"/>
</dbReference>
<dbReference type="SUPFAM" id="SSF50022">
    <property type="entry name" value="ISP domain"/>
    <property type="match status" value="1"/>
</dbReference>
<dbReference type="Pfam" id="PF00355">
    <property type="entry name" value="Rieske"/>
    <property type="match status" value="1"/>
</dbReference>
<dbReference type="InterPro" id="IPR015879">
    <property type="entry name" value="Ring_hydroxy_dOase_asu_C_dom"/>
</dbReference>
<evidence type="ECO:0000256" key="2">
    <source>
        <dbReference type="ARBA" id="ARBA00008751"/>
    </source>
</evidence>
<evidence type="ECO:0000259" key="8">
    <source>
        <dbReference type="PROSITE" id="PS51296"/>
    </source>
</evidence>
<reference evidence="9 10" key="1">
    <citation type="submission" date="2017-05" db="EMBL/GenBank/DDBJ databases">
        <authorList>
            <person name="Qiu J.G."/>
            <person name="He J."/>
        </authorList>
    </citation>
    <scope>NUCLEOTIDE SEQUENCE [LARGE SCALE GENOMIC DNA]</scope>
    <source>
        <strain evidence="9 10">JQ135</strain>
    </source>
</reference>